<name>A0AAV4V6E5_9ARAC</name>
<comment type="caution">
    <text evidence="3">The sequence shown here is derived from an EMBL/GenBank/DDBJ whole genome shotgun (WGS) entry which is preliminary data.</text>
</comment>
<dbReference type="AlphaFoldDB" id="A0AAV4V6E5"/>
<evidence type="ECO:0000256" key="2">
    <source>
        <dbReference type="SAM" id="Phobius"/>
    </source>
</evidence>
<gene>
    <name evidence="3" type="ORF">CDAR_561721</name>
</gene>
<proteinExistence type="predicted"/>
<evidence type="ECO:0000313" key="4">
    <source>
        <dbReference type="Proteomes" id="UP001054837"/>
    </source>
</evidence>
<feature type="region of interest" description="Disordered" evidence="1">
    <location>
        <begin position="56"/>
        <end position="77"/>
    </location>
</feature>
<keyword evidence="2" id="KW-0812">Transmembrane</keyword>
<evidence type="ECO:0000313" key="3">
    <source>
        <dbReference type="EMBL" id="GIY65797.1"/>
    </source>
</evidence>
<keyword evidence="2" id="KW-1133">Transmembrane helix</keyword>
<feature type="transmembrane region" description="Helical" evidence="2">
    <location>
        <begin position="32"/>
        <end position="51"/>
    </location>
</feature>
<evidence type="ECO:0000256" key="1">
    <source>
        <dbReference type="SAM" id="MobiDB-lite"/>
    </source>
</evidence>
<reference evidence="3 4" key="1">
    <citation type="submission" date="2021-06" db="EMBL/GenBank/DDBJ databases">
        <title>Caerostris darwini draft genome.</title>
        <authorList>
            <person name="Kono N."/>
            <person name="Arakawa K."/>
        </authorList>
    </citation>
    <scope>NUCLEOTIDE SEQUENCE [LARGE SCALE GENOMIC DNA]</scope>
</reference>
<keyword evidence="4" id="KW-1185">Reference proteome</keyword>
<sequence>MLEELLYSYDDQLWNIGPDHLFMYRNIIVLKCYLFTCCLVTFILYLGYIFAPGCGDESPHSARHTPGTGGLDTPRSK</sequence>
<organism evidence="3 4">
    <name type="scientific">Caerostris darwini</name>
    <dbReference type="NCBI Taxonomy" id="1538125"/>
    <lineage>
        <taxon>Eukaryota</taxon>
        <taxon>Metazoa</taxon>
        <taxon>Ecdysozoa</taxon>
        <taxon>Arthropoda</taxon>
        <taxon>Chelicerata</taxon>
        <taxon>Arachnida</taxon>
        <taxon>Araneae</taxon>
        <taxon>Araneomorphae</taxon>
        <taxon>Entelegynae</taxon>
        <taxon>Araneoidea</taxon>
        <taxon>Araneidae</taxon>
        <taxon>Caerostris</taxon>
    </lineage>
</organism>
<protein>
    <submittedName>
        <fullName evidence="3">Uncharacterized protein</fullName>
    </submittedName>
</protein>
<accession>A0AAV4V6E5</accession>
<dbReference type="EMBL" id="BPLQ01012470">
    <property type="protein sequence ID" value="GIY65797.1"/>
    <property type="molecule type" value="Genomic_DNA"/>
</dbReference>
<keyword evidence="2" id="KW-0472">Membrane</keyword>
<dbReference type="Proteomes" id="UP001054837">
    <property type="component" value="Unassembled WGS sequence"/>
</dbReference>